<feature type="repeat" description="PPR" evidence="2">
    <location>
        <begin position="401"/>
        <end position="435"/>
    </location>
</feature>
<dbReference type="Pfam" id="PF01535">
    <property type="entry name" value="PPR"/>
    <property type="match status" value="5"/>
</dbReference>
<evidence type="ECO:0008006" key="5">
    <source>
        <dbReference type="Google" id="ProtNLM"/>
    </source>
</evidence>
<protein>
    <recommendedName>
        <fullName evidence="5">Pentatricopeptide repeat-containing protein</fullName>
    </recommendedName>
</protein>
<reference evidence="3" key="1">
    <citation type="submission" date="2021-08" db="EMBL/GenBank/DDBJ databases">
        <title>WGS assembly of Ceratopteris richardii.</title>
        <authorList>
            <person name="Marchant D.B."/>
            <person name="Chen G."/>
            <person name="Jenkins J."/>
            <person name="Shu S."/>
            <person name="Leebens-Mack J."/>
            <person name="Grimwood J."/>
            <person name="Schmutz J."/>
            <person name="Soltis P."/>
            <person name="Soltis D."/>
            <person name="Chen Z.-H."/>
        </authorList>
    </citation>
    <scope>NUCLEOTIDE SEQUENCE</scope>
    <source>
        <strain evidence="3">Whitten #5841</strain>
        <tissue evidence="3">Leaf</tissue>
    </source>
</reference>
<organism evidence="3 4">
    <name type="scientific">Ceratopteris richardii</name>
    <name type="common">Triangle waterfern</name>
    <dbReference type="NCBI Taxonomy" id="49495"/>
    <lineage>
        <taxon>Eukaryota</taxon>
        <taxon>Viridiplantae</taxon>
        <taxon>Streptophyta</taxon>
        <taxon>Embryophyta</taxon>
        <taxon>Tracheophyta</taxon>
        <taxon>Polypodiopsida</taxon>
        <taxon>Polypodiidae</taxon>
        <taxon>Polypodiales</taxon>
        <taxon>Pteridineae</taxon>
        <taxon>Pteridaceae</taxon>
        <taxon>Parkerioideae</taxon>
        <taxon>Ceratopteris</taxon>
    </lineage>
</organism>
<dbReference type="Proteomes" id="UP000825935">
    <property type="component" value="Chromosome 17"/>
</dbReference>
<dbReference type="PANTHER" id="PTHR47926">
    <property type="entry name" value="PENTATRICOPEPTIDE REPEAT-CONTAINING PROTEIN"/>
    <property type="match status" value="1"/>
</dbReference>
<accession>A0A8T2SWY3</accession>
<dbReference type="FunFam" id="1.25.40.10:FF:000158">
    <property type="entry name" value="pentatricopeptide repeat-containing protein At2g33680"/>
    <property type="match status" value="1"/>
</dbReference>
<dbReference type="AlphaFoldDB" id="A0A8T2SWY3"/>
<dbReference type="PROSITE" id="PS51375">
    <property type="entry name" value="PPR"/>
    <property type="match status" value="3"/>
</dbReference>
<dbReference type="InterPro" id="IPR046960">
    <property type="entry name" value="PPR_At4g14850-like_plant"/>
</dbReference>
<evidence type="ECO:0000256" key="2">
    <source>
        <dbReference type="PROSITE-ProRule" id="PRU00708"/>
    </source>
</evidence>
<feature type="repeat" description="PPR" evidence="2">
    <location>
        <begin position="191"/>
        <end position="225"/>
    </location>
</feature>
<dbReference type="EMBL" id="CM035422">
    <property type="protein sequence ID" value="KAH7373374.1"/>
    <property type="molecule type" value="Genomic_DNA"/>
</dbReference>
<dbReference type="OMA" id="ANSIICM"/>
<comment type="caution">
    <text evidence="3">The sequence shown here is derived from an EMBL/GenBank/DDBJ whole genome shotgun (WGS) entry which is preliminary data.</text>
</comment>
<dbReference type="InterPro" id="IPR011990">
    <property type="entry name" value="TPR-like_helical_dom_sf"/>
</dbReference>
<evidence type="ECO:0000313" key="3">
    <source>
        <dbReference type="EMBL" id="KAH7373374.1"/>
    </source>
</evidence>
<dbReference type="GO" id="GO:0009451">
    <property type="term" value="P:RNA modification"/>
    <property type="evidence" value="ECO:0007669"/>
    <property type="project" value="InterPro"/>
</dbReference>
<dbReference type="GO" id="GO:0003723">
    <property type="term" value="F:RNA binding"/>
    <property type="evidence" value="ECO:0007669"/>
    <property type="project" value="InterPro"/>
</dbReference>
<sequence>MLDDGVEPNDFTYASLFKACGDIGDLSQGRSLHRAAFKRGYVSNAFVANSIICMYGKCAAIRNAEEVFCSLKDRNTVSWNVLLSAYLEQHEAEKGLLLYRQMQEELVYADELTYVIVLQICCILSRKGDPKPFSRTSCEKALDLVRALHRDSFFRGYASGTLLCNTLISVYGKCGAILEAERVFYKIFECSIVSWNVMLAQYSKQNQPEKALLLYLGMHLHTVQPNSVTFVSALQACCNMARKGSLEKGTSLNTGRALQIDAQRSGFLSNVLVSNALLSMYGKCGTVIDVEGAFAALPQYDVVSLNVMISTYIEHNIYDKAVLLYLQMVNDCFFDHVTVSSMLQACSALGSLDICNNLYFHMVSCGYDQATSTLSSLIQAYASCSSTVDAGAVWSHVHCPDVVSWTACIVSYAGGGNAMESLFMFASMILEGVEPDGLSLTSVLSACTRAGLVVEGLWHFDFMLQEISLTPDAMHLDSLVDLLARAGDFKRIESILKMSSQNAGLTSWLHILGVCCAHGDLEIAKHAFNYAVHLQPKHSVSYILMSTIGAGMAHMSRDFLSKDNL</sequence>
<evidence type="ECO:0000256" key="1">
    <source>
        <dbReference type="ARBA" id="ARBA00022737"/>
    </source>
</evidence>
<keyword evidence="4" id="KW-1185">Reference proteome</keyword>
<dbReference type="Gene3D" id="1.25.40.10">
    <property type="entry name" value="Tetratricopeptide repeat domain"/>
    <property type="match status" value="4"/>
</dbReference>
<dbReference type="InterPro" id="IPR002885">
    <property type="entry name" value="PPR_rpt"/>
</dbReference>
<dbReference type="PANTHER" id="PTHR47926:SF511">
    <property type="entry name" value="PENTATRICOPEPTIDE REPEAT-CONTAINING PROTEIN"/>
    <property type="match status" value="1"/>
</dbReference>
<dbReference type="OrthoDB" id="1662615at2759"/>
<dbReference type="GO" id="GO:0048731">
    <property type="term" value="P:system development"/>
    <property type="evidence" value="ECO:0007669"/>
    <property type="project" value="UniProtKB-ARBA"/>
</dbReference>
<feature type="repeat" description="PPR" evidence="2">
    <location>
        <begin position="75"/>
        <end position="105"/>
    </location>
</feature>
<dbReference type="NCBIfam" id="TIGR00756">
    <property type="entry name" value="PPR"/>
    <property type="match status" value="2"/>
</dbReference>
<dbReference type="Pfam" id="PF13041">
    <property type="entry name" value="PPR_2"/>
    <property type="match status" value="2"/>
</dbReference>
<evidence type="ECO:0000313" key="4">
    <source>
        <dbReference type="Proteomes" id="UP000825935"/>
    </source>
</evidence>
<proteinExistence type="predicted"/>
<keyword evidence="1" id="KW-0677">Repeat</keyword>
<name>A0A8T2SWY3_CERRI</name>
<gene>
    <name evidence="3" type="ORF">KP509_17G052300</name>
</gene>